<dbReference type="Proteomes" id="UP000192936">
    <property type="component" value="Unassembled WGS sequence"/>
</dbReference>
<accession>A0A1X7HQ57</accession>
<dbReference type="InterPro" id="IPR000326">
    <property type="entry name" value="PAP2/HPO"/>
</dbReference>
<dbReference type="Pfam" id="PF01569">
    <property type="entry name" value="PAP2"/>
    <property type="match status" value="1"/>
</dbReference>
<organism evidence="3 4">
    <name type="scientific">Azospirillum oryzae</name>
    <dbReference type="NCBI Taxonomy" id="286727"/>
    <lineage>
        <taxon>Bacteria</taxon>
        <taxon>Pseudomonadati</taxon>
        <taxon>Pseudomonadota</taxon>
        <taxon>Alphaproteobacteria</taxon>
        <taxon>Rhodospirillales</taxon>
        <taxon>Azospirillaceae</taxon>
        <taxon>Azospirillum</taxon>
    </lineage>
</organism>
<feature type="transmembrane region" description="Helical" evidence="1">
    <location>
        <begin position="95"/>
        <end position="118"/>
    </location>
</feature>
<dbReference type="EMBL" id="FXAK01000010">
    <property type="protein sequence ID" value="SMF90955.1"/>
    <property type="molecule type" value="Genomic_DNA"/>
</dbReference>
<feature type="transmembrane region" description="Helical" evidence="1">
    <location>
        <begin position="222"/>
        <end position="243"/>
    </location>
</feature>
<feature type="transmembrane region" description="Helical" evidence="1">
    <location>
        <begin position="169"/>
        <end position="187"/>
    </location>
</feature>
<feature type="transmembrane region" description="Helical" evidence="1">
    <location>
        <begin position="125"/>
        <end position="145"/>
    </location>
</feature>
<dbReference type="CDD" id="cd03392">
    <property type="entry name" value="PAP2_like_2"/>
    <property type="match status" value="1"/>
</dbReference>
<sequence>MPVRTSDGAGDGAGDATRGSIRAAVRDRLNRYQPGVLIGLSVIAGLLFGFVELAGEVMEGETTAFDKHILLALRDPLNPDLPGGPWWLARVARDITSLGSTTILAILTAATLGFLLLLHKRAAALLVLVSVGGGGALSTVLKMLFDRARPDLVPHGDQVISASFPSGHAMQSAVVYLTLGALLTQFVEGRRTKAYLLSWAMLLTLIIGASRVYLGVHWPTDVLAGWSVGAAWAALCWMVAEWLQRRGAVEQDRPEATAGR</sequence>
<dbReference type="SMART" id="SM00014">
    <property type="entry name" value="acidPPc"/>
    <property type="match status" value="1"/>
</dbReference>
<protein>
    <submittedName>
        <fullName evidence="3">Undecaprenyl-diphosphatase</fullName>
    </submittedName>
</protein>
<keyword evidence="1" id="KW-0812">Transmembrane</keyword>
<dbReference type="AlphaFoldDB" id="A0A1X7HQ57"/>
<feature type="transmembrane region" description="Helical" evidence="1">
    <location>
        <begin position="36"/>
        <end position="55"/>
    </location>
</feature>
<dbReference type="SUPFAM" id="SSF48317">
    <property type="entry name" value="Acid phosphatase/Vanadium-dependent haloperoxidase"/>
    <property type="match status" value="1"/>
</dbReference>
<evidence type="ECO:0000313" key="3">
    <source>
        <dbReference type="EMBL" id="SMF90955.1"/>
    </source>
</evidence>
<dbReference type="PANTHER" id="PTHR14969:SF13">
    <property type="entry name" value="AT30094P"/>
    <property type="match status" value="1"/>
</dbReference>
<dbReference type="InterPro" id="IPR036938">
    <property type="entry name" value="PAP2/HPO_sf"/>
</dbReference>
<name>A0A1X7HQ57_9PROT</name>
<evidence type="ECO:0000259" key="2">
    <source>
        <dbReference type="SMART" id="SM00014"/>
    </source>
</evidence>
<gene>
    <name evidence="3" type="ORF">SAMN02982917_0051</name>
</gene>
<feature type="transmembrane region" description="Helical" evidence="1">
    <location>
        <begin position="194"/>
        <end position="216"/>
    </location>
</feature>
<evidence type="ECO:0000313" key="4">
    <source>
        <dbReference type="Proteomes" id="UP000192936"/>
    </source>
</evidence>
<keyword evidence="1" id="KW-1133">Transmembrane helix</keyword>
<dbReference type="PANTHER" id="PTHR14969">
    <property type="entry name" value="SPHINGOSINE-1-PHOSPHATE PHOSPHOHYDROLASE"/>
    <property type="match status" value="1"/>
</dbReference>
<keyword evidence="1" id="KW-0472">Membrane</keyword>
<evidence type="ECO:0000256" key="1">
    <source>
        <dbReference type="SAM" id="Phobius"/>
    </source>
</evidence>
<dbReference type="OrthoDB" id="9801622at2"/>
<dbReference type="STRING" id="286727.SAMN02982917_0051"/>
<dbReference type="Gene3D" id="1.20.144.10">
    <property type="entry name" value="Phosphatidic acid phosphatase type 2/haloperoxidase"/>
    <property type="match status" value="2"/>
</dbReference>
<reference evidence="3 4" key="1">
    <citation type="submission" date="2017-04" db="EMBL/GenBank/DDBJ databases">
        <authorList>
            <person name="Afonso C.L."/>
            <person name="Miller P.J."/>
            <person name="Scott M.A."/>
            <person name="Spackman E."/>
            <person name="Goraichik I."/>
            <person name="Dimitrov K.M."/>
            <person name="Suarez D.L."/>
            <person name="Swayne D.E."/>
        </authorList>
    </citation>
    <scope>NUCLEOTIDE SEQUENCE [LARGE SCALE GENOMIC DNA]</scope>
    <source>
        <strain evidence="3 4">A2P</strain>
    </source>
</reference>
<feature type="domain" description="Phosphatidic acid phosphatase type 2/haloperoxidase" evidence="2">
    <location>
        <begin position="123"/>
        <end position="237"/>
    </location>
</feature>
<proteinExistence type="predicted"/>